<sequence>MPGCRSARNLPKTSARAKKSAVAARAGVSTGSVQHHFPTRRALMDEVLVLFYDTLLPDDSVHDSSIPARDRLVACLQRLLTPTEAGGHPRDAWVQIFDRYVRTVPADAAGDEYVAIAQALPAETSVLQTEIDLLRTSAEYVPPSR</sequence>
<dbReference type="Pfam" id="PF00440">
    <property type="entry name" value="TetR_N"/>
    <property type="match status" value="1"/>
</dbReference>
<dbReference type="SUPFAM" id="SSF46689">
    <property type="entry name" value="Homeodomain-like"/>
    <property type="match status" value="1"/>
</dbReference>
<dbReference type="InterPro" id="IPR009057">
    <property type="entry name" value="Homeodomain-like_sf"/>
</dbReference>
<keyword evidence="4" id="KW-1185">Reference proteome</keyword>
<dbReference type="Proteomes" id="UP001595851">
    <property type="component" value="Unassembled WGS sequence"/>
</dbReference>
<evidence type="ECO:0000313" key="4">
    <source>
        <dbReference type="Proteomes" id="UP001595851"/>
    </source>
</evidence>
<gene>
    <name evidence="3" type="ORF">ACFOY2_35965</name>
</gene>
<organism evidence="3 4">
    <name type="scientific">Nonomuraea purpurea</name>
    <dbReference type="NCBI Taxonomy" id="1849276"/>
    <lineage>
        <taxon>Bacteria</taxon>
        <taxon>Bacillati</taxon>
        <taxon>Actinomycetota</taxon>
        <taxon>Actinomycetes</taxon>
        <taxon>Streptosporangiales</taxon>
        <taxon>Streptosporangiaceae</taxon>
        <taxon>Nonomuraea</taxon>
    </lineage>
</organism>
<reference evidence="4" key="1">
    <citation type="journal article" date="2019" name="Int. J. Syst. Evol. Microbiol.">
        <title>The Global Catalogue of Microorganisms (GCM) 10K type strain sequencing project: providing services to taxonomists for standard genome sequencing and annotation.</title>
        <authorList>
            <consortium name="The Broad Institute Genomics Platform"/>
            <consortium name="The Broad Institute Genome Sequencing Center for Infectious Disease"/>
            <person name="Wu L."/>
            <person name="Ma J."/>
        </authorList>
    </citation>
    <scope>NUCLEOTIDE SEQUENCE [LARGE SCALE GENOMIC DNA]</scope>
    <source>
        <strain evidence="4">TBRC 1276</strain>
    </source>
</reference>
<evidence type="ECO:0000256" key="1">
    <source>
        <dbReference type="ARBA" id="ARBA00023125"/>
    </source>
</evidence>
<dbReference type="RefSeq" id="WP_379532579.1">
    <property type="nucleotide sequence ID" value="NZ_JBHSBI010000023.1"/>
</dbReference>
<feature type="domain" description="HTH tetR-type" evidence="2">
    <location>
        <begin position="20"/>
        <end position="47"/>
    </location>
</feature>
<keyword evidence="1" id="KW-0238">DNA-binding</keyword>
<dbReference type="InterPro" id="IPR001647">
    <property type="entry name" value="HTH_TetR"/>
</dbReference>
<name>A0ABV8GFH3_9ACTN</name>
<dbReference type="EMBL" id="JBHSBI010000023">
    <property type="protein sequence ID" value="MFC4012676.1"/>
    <property type="molecule type" value="Genomic_DNA"/>
</dbReference>
<comment type="caution">
    <text evidence="3">The sequence shown here is derived from an EMBL/GenBank/DDBJ whole genome shotgun (WGS) entry which is preliminary data.</text>
</comment>
<accession>A0ABV8GFH3</accession>
<protein>
    <submittedName>
        <fullName evidence="3">TetR/AcrR family transcriptional regulator</fullName>
    </submittedName>
</protein>
<dbReference type="Gene3D" id="1.10.357.10">
    <property type="entry name" value="Tetracycline Repressor, domain 2"/>
    <property type="match status" value="1"/>
</dbReference>
<proteinExistence type="predicted"/>
<evidence type="ECO:0000259" key="2">
    <source>
        <dbReference type="Pfam" id="PF00440"/>
    </source>
</evidence>
<evidence type="ECO:0000313" key="3">
    <source>
        <dbReference type="EMBL" id="MFC4012676.1"/>
    </source>
</evidence>